<reference evidence="2 3" key="1">
    <citation type="submission" date="2020-12" db="EMBL/GenBank/DDBJ databases">
        <title>FDA dAtabase for Regulatory Grade micrObial Sequences (FDA-ARGOS): Supporting development and validation of Infectious Disease Dx tests.</title>
        <authorList>
            <person name="Sproer C."/>
            <person name="Gronow S."/>
            <person name="Severitt S."/>
            <person name="Schroder I."/>
            <person name="Tallon L."/>
            <person name="Sadzewicz L."/>
            <person name="Zhao X."/>
            <person name="Boylan J."/>
            <person name="Ott S."/>
            <person name="Bowen H."/>
            <person name="Vavikolanu K."/>
            <person name="Mehta A."/>
            <person name="Aluvathingal J."/>
            <person name="Nadendla S."/>
            <person name="Lowell S."/>
            <person name="Myers T."/>
            <person name="Yan Y."/>
            <person name="Sichtig H."/>
        </authorList>
    </citation>
    <scope>NUCLEOTIDE SEQUENCE [LARGE SCALE GENOMIC DNA]</scope>
    <source>
        <strain evidence="2 3">FDAARGOS_890</strain>
    </source>
</reference>
<dbReference type="KEGG" id="dla:I6G47_16425"/>
<accession>A0A7T2YNI2</accession>
<organism evidence="2 3">
    <name type="scientific">Delftia lacustris</name>
    <dbReference type="NCBI Taxonomy" id="558537"/>
    <lineage>
        <taxon>Bacteria</taxon>
        <taxon>Pseudomonadati</taxon>
        <taxon>Pseudomonadota</taxon>
        <taxon>Betaproteobacteria</taxon>
        <taxon>Burkholderiales</taxon>
        <taxon>Comamonadaceae</taxon>
        <taxon>Delftia</taxon>
    </lineage>
</organism>
<gene>
    <name evidence="2" type="ORF">I6G47_16425</name>
</gene>
<feature type="region of interest" description="Disordered" evidence="1">
    <location>
        <begin position="1"/>
        <end position="30"/>
    </location>
</feature>
<keyword evidence="3" id="KW-1185">Reference proteome</keyword>
<proteinExistence type="predicted"/>
<evidence type="ECO:0000313" key="2">
    <source>
        <dbReference type="EMBL" id="QPS78618.1"/>
    </source>
</evidence>
<dbReference type="EMBL" id="CP065748">
    <property type="protein sequence ID" value="QPS78618.1"/>
    <property type="molecule type" value="Genomic_DNA"/>
</dbReference>
<evidence type="ECO:0000256" key="1">
    <source>
        <dbReference type="SAM" id="MobiDB-lite"/>
    </source>
</evidence>
<protein>
    <submittedName>
        <fullName evidence="2">Uncharacterized protein</fullName>
    </submittedName>
</protein>
<sequence length="225" mass="24785">MTIEAPTKPAAAERPTVAERLTSASTSSDLSVDLEKRGDADYLIAAGIQRAGLGRLVQQLICEWDRREKPRPLTEEQLQRVAEQMPRKSRGRLDMVGARVAEGRWHMERRMEILRGLPQYTRLVDAHAGFLPWVLAQGIKDARAKLTDVLLWWCDRKCPGCGGVKLGEMAICETCKGFGTREVPHEAEGQLISGHIAAHVDRARSGTIAALKRMKGLKVVAAGKG</sequence>
<dbReference type="AlphaFoldDB" id="A0A7T2YNI2"/>
<dbReference type="RefSeq" id="WP_198129277.1">
    <property type="nucleotide sequence ID" value="NZ_CP065748.1"/>
</dbReference>
<name>A0A7T2YNI2_9BURK</name>
<evidence type="ECO:0000313" key="3">
    <source>
        <dbReference type="Proteomes" id="UP000595064"/>
    </source>
</evidence>
<dbReference type="Proteomes" id="UP000595064">
    <property type="component" value="Chromosome"/>
</dbReference>